<evidence type="ECO:0000313" key="3">
    <source>
        <dbReference type="Proteomes" id="UP000243975"/>
    </source>
</evidence>
<proteinExistence type="predicted"/>
<feature type="transmembrane region" description="Helical" evidence="1">
    <location>
        <begin position="234"/>
        <end position="258"/>
    </location>
</feature>
<dbReference type="PANTHER" id="PTHR33133:SF3">
    <property type="entry name" value="TRANSMEMBRANE PROTEIN"/>
    <property type="match status" value="1"/>
</dbReference>
<organism evidence="2 3">
    <name type="scientific">Cynara cardunculus var. scolymus</name>
    <name type="common">Globe artichoke</name>
    <name type="synonym">Cynara scolymus</name>
    <dbReference type="NCBI Taxonomy" id="59895"/>
    <lineage>
        <taxon>Eukaryota</taxon>
        <taxon>Viridiplantae</taxon>
        <taxon>Streptophyta</taxon>
        <taxon>Embryophyta</taxon>
        <taxon>Tracheophyta</taxon>
        <taxon>Spermatophyta</taxon>
        <taxon>Magnoliopsida</taxon>
        <taxon>eudicotyledons</taxon>
        <taxon>Gunneridae</taxon>
        <taxon>Pentapetalae</taxon>
        <taxon>asterids</taxon>
        <taxon>campanulids</taxon>
        <taxon>Asterales</taxon>
        <taxon>Asteraceae</taxon>
        <taxon>Carduoideae</taxon>
        <taxon>Cardueae</taxon>
        <taxon>Carduinae</taxon>
        <taxon>Cynara</taxon>
    </lineage>
</organism>
<keyword evidence="3" id="KW-1185">Reference proteome</keyword>
<dbReference type="EMBL" id="LEKV01001830">
    <property type="protein sequence ID" value="KVI06413.1"/>
    <property type="molecule type" value="Genomic_DNA"/>
</dbReference>
<dbReference type="STRING" id="59895.A0A103YC67"/>
<keyword evidence="1" id="KW-1133">Transmembrane helix</keyword>
<feature type="transmembrane region" description="Helical" evidence="1">
    <location>
        <begin position="184"/>
        <end position="213"/>
    </location>
</feature>
<keyword evidence="1" id="KW-0472">Membrane</keyword>
<name>A0A103YC67_CYNCS</name>
<dbReference type="Gramene" id="KVI06413">
    <property type="protein sequence ID" value="KVI06413"/>
    <property type="gene ID" value="Ccrd_015228"/>
</dbReference>
<dbReference type="PANTHER" id="PTHR33133">
    <property type="entry name" value="OS08G0107100 PROTEIN-RELATED"/>
    <property type="match status" value="1"/>
</dbReference>
<evidence type="ECO:0000313" key="2">
    <source>
        <dbReference type="EMBL" id="KVI06413.1"/>
    </source>
</evidence>
<feature type="transmembrane region" description="Helical" evidence="1">
    <location>
        <begin position="278"/>
        <end position="300"/>
    </location>
</feature>
<accession>A0A103YC67</accession>
<protein>
    <submittedName>
        <fullName evidence="2">Uncharacterized protein</fullName>
    </submittedName>
</protein>
<gene>
    <name evidence="2" type="ORF">Ccrd_015228</name>
</gene>
<dbReference type="OMA" id="CIFFKSC"/>
<feature type="transmembrane region" description="Helical" evidence="1">
    <location>
        <begin position="108"/>
        <end position="130"/>
    </location>
</feature>
<dbReference type="AlphaFoldDB" id="A0A103YC67"/>
<evidence type="ECO:0000256" key="1">
    <source>
        <dbReference type="SAM" id="Phobius"/>
    </source>
</evidence>
<comment type="caution">
    <text evidence="2">The sequence shown here is derived from an EMBL/GenBank/DDBJ whole genome shotgun (WGS) entry which is preliminary data.</text>
</comment>
<reference evidence="2 3" key="1">
    <citation type="journal article" date="2016" name="Sci. Rep.">
        <title>The genome sequence of the outbreeding globe artichoke constructed de novo incorporating a phase-aware low-pass sequencing strategy of F1 progeny.</title>
        <authorList>
            <person name="Scaglione D."/>
            <person name="Reyes-Chin-Wo S."/>
            <person name="Acquadro A."/>
            <person name="Froenicke L."/>
            <person name="Portis E."/>
            <person name="Beitel C."/>
            <person name="Tirone M."/>
            <person name="Mauro R."/>
            <person name="Lo Monaco A."/>
            <person name="Mauromicale G."/>
            <person name="Faccioli P."/>
            <person name="Cattivelli L."/>
            <person name="Rieseberg L."/>
            <person name="Michelmore R."/>
            <person name="Lanteri S."/>
        </authorList>
    </citation>
    <scope>NUCLEOTIDE SEQUENCE [LARGE SCALE GENOMIC DNA]</scope>
    <source>
        <strain evidence="2">2C</strain>
    </source>
</reference>
<keyword evidence="1" id="KW-0812">Transmembrane</keyword>
<dbReference type="Proteomes" id="UP000243975">
    <property type="component" value="Unassembled WGS sequence"/>
</dbReference>
<feature type="transmembrane region" description="Helical" evidence="1">
    <location>
        <begin position="42"/>
        <end position="61"/>
    </location>
</feature>
<sequence>MHQIYLHINTTTLIHLFRPRTSTMGTTVQIIRTSIHTFLHHYNFFSAAAILALPFSASLLLSSSSLLPDSLSVHSRLRLLFDAAGFPPQSEFFSILNLKLSQTITSSILVLPFTLSFLLIAKASVIQSLNIRRKPPPSLVRIFISIFETQIWNTLVIISANATCFWVLFIAFNCLENLHIPSLFFTVVGGITYSIIIANALIMCNLALILSGMELNGGFISILKACVMIRGRTSIALSLALPINMALAGIEALFQFRVVKAYSDSGMNKPTSPMVLEGLFIAYLYSILIIIDAITGCVFFKSCKIAYDQNTVDHEAGRIRFKEEDDEFALVKCVAKELP</sequence>
<feature type="transmembrane region" description="Helical" evidence="1">
    <location>
        <begin position="151"/>
        <end position="172"/>
    </location>
</feature>